<comment type="subcellular location">
    <subcellularLocation>
        <location evidence="1">Secreted</location>
    </subcellularLocation>
</comment>
<evidence type="ECO:0000256" key="3">
    <source>
        <dbReference type="ARBA" id="ARBA00022525"/>
    </source>
</evidence>
<keyword evidence="4" id="KW-0732">Signal</keyword>
<comment type="similarity">
    <text evidence="2">Belongs to the cerato-platanin family.</text>
</comment>
<evidence type="ECO:0000256" key="4">
    <source>
        <dbReference type="SAM" id="SignalP"/>
    </source>
</evidence>
<dbReference type="OrthoDB" id="4898945at2759"/>
<evidence type="ECO:0000256" key="2">
    <source>
        <dbReference type="ARBA" id="ARBA00010421"/>
    </source>
</evidence>
<proteinExistence type="inferred from homology"/>
<dbReference type="Gene3D" id="2.40.40.10">
    <property type="entry name" value="RlpA-like domain"/>
    <property type="match status" value="1"/>
</dbReference>
<sequence length="142" mass="15052">MQLAQVLTALILAAPTTATRVSYDTGYDDASRPLGDVSCSDGVNGLITRYHWQTQGQVPSFPYIGGVQGIEWNSTMCGSCHRLDYGGRSIHMLAIDAAYDGGYNVALDALNNLTDGHAAEWGHVDAVATQVSVQECGLSTVS</sequence>
<dbReference type="SUPFAM" id="SSF50685">
    <property type="entry name" value="Barwin-like endoglucanases"/>
    <property type="match status" value="1"/>
</dbReference>
<reference evidence="6" key="1">
    <citation type="submission" date="2016-07" db="EMBL/GenBank/DDBJ databases">
        <title>Multiple horizontal gene transfer events from other fungi enriched the ability of initially mycotrophic Trichoderma (Ascomycota) to feed on dead plant biomass.</title>
        <authorList>
            <consortium name="DOE Joint Genome Institute"/>
            <person name="Atanasova L."/>
            <person name="Chenthamara K."/>
            <person name="Zhang J."/>
            <person name="Grujic M."/>
            <person name="Henrissat B."/>
            <person name="Kuo A."/>
            <person name="Aerts A."/>
            <person name="Salamov A."/>
            <person name="Lipzen A."/>
            <person name="Labutti K."/>
            <person name="Barry K."/>
            <person name="Miao Y."/>
            <person name="Rahimi M.J."/>
            <person name="Shen Q."/>
            <person name="Grigoriev I.V."/>
            <person name="Kubicek C.P."/>
            <person name="Druzhinina I.S."/>
        </authorList>
    </citation>
    <scope>NUCLEOTIDE SEQUENCE [LARGE SCALE GENOMIC DNA]</scope>
    <source>
        <strain evidence="6">TUCIM 6016</strain>
    </source>
</reference>
<protein>
    <submittedName>
        <fullName evidence="5">Cerato-platanin</fullName>
    </submittedName>
</protein>
<dbReference type="InterPro" id="IPR010829">
    <property type="entry name" value="Cerato-platanin"/>
</dbReference>
<dbReference type="CDD" id="cd22778">
    <property type="entry name" value="DPBB_CEPL-like"/>
    <property type="match status" value="1"/>
</dbReference>
<evidence type="ECO:0000313" key="5">
    <source>
        <dbReference type="EMBL" id="PTB64879.1"/>
    </source>
</evidence>
<name>A0A2T4B6L6_9HYPO</name>
<dbReference type="Pfam" id="PF07249">
    <property type="entry name" value="Cerato-platanin"/>
    <property type="match status" value="1"/>
</dbReference>
<dbReference type="RefSeq" id="XP_024748199.1">
    <property type="nucleotide sequence ID" value="XM_024896083.1"/>
</dbReference>
<dbReference type="EMBL" id="KZ680216">
    <property type="protein sequence ID" value="PTB64879.1"/>
    <property type="molecule type" value="Genomic_DNA"/>
</dbReference>
<dbReference type="GO" id="GO:0005576">
    <property type="term" value="C:extracellular region"/>
    <property type="evidence" value="ECO:0007669"/>
    <property type="project" value="UniProtKB-SubCell"/>
</dbReference>
<feature type="signal peptide" evidence="4">
    <location>
        <begin position="1"/>
        <end position="18"/>
    </location>
</feature>
<evidence type="ECO:0000256" key="1">
    <source>
        <dbReference type="ARBA" id="ARBA00004613"/>
    </source>
</evidence>
<dbReference type="AlphaFoldDB" id="A0A2T4B6L6"/>
<evidence type="ECO:0000313" key="6">
    <source>
        <dbReference type="Proteomes" id="UP000241546"/>
    </source>
</evidence>
<dbReference type="Proteomes" id="UP000241546">
    <property type="component" value="Unassembled WGS sequence"/>
</dbReference>
<gene>
    <name evidence="5" type="ORF">BBK36DRAFT_1177702</name>
</gene>
<accession>A0A2T4B6L6</accession>
<dbReference type="GeneID" id="36604201"/>
<keyword evidence="3" id="KW-0964">Secreted</keyword>
<keyword evidence="6" id="KW-1185">Reference proteome</keyword>
<organism evidence="5 6">
    <name type="scientific">Trichoderma citrinoviride</name>
    <dbReference type="NCBI Taxonomy" id="58853"/>
    <lineage>
        <taxon>Eukaryota</taxon>
        <taxon>Fungi</taxon>
        <taxon>Dikarya</taxon>
        <taxon>Ascomycota</taxon>
        <taxon>Pezizomycotina</taxon>
        <taxon>Sordariomycetes</taxon>
        <taxon>Hypocreomycetidae</taxon>
        <taxon>Hypocreales</taxon>
        <taxon>Hypocreaceae</taxon>
        <taxon>Trichoderma</taxon>
    </lineage>
</organism>
<feature type="chain" id="PRO_5015532637" evidence="4">
    <location>
        <begin position="19"/>
        <end position="142"/>
    </location>
</feature>
<dbReference type="InterPro" id="IPR036908">
    <property type="entry name" value="RlpA-like_sf"/>
</dbReference>